<gene>
    <name evidence="1" type="ORF">FIBSPDRAFT_350151</name>
</gene>
<keyword evidence="2" id="KW-1185">Reference proteome</keyword>
<evidence type="ECO:0000313" key="1">
    <source>
        <dbReference type="EMBL" id="KZP05487.1"/>
    </source>
</evidence>
<protein>
    <submittedName>
        <fullName evidence="1">Uncharacterized protein</fullName>
    </submittedName>
</protein>
<proteinExistence type="predicted"/>
<dbReference type="AlphaFoldDB" id="A0A167VXU7"/>
<name>A0A167VXU7_9AGAM</name>
<evidence type="ECO:0000313" key="2">
    <source>
        <dbReference type="Proteomes" id="UP000076532"/>
    </source>
</evidence>
<dbReference type="EMBL" id="KV417835">
    <property type="protein sequence ID" value="KZP05487.1"/>
    <property type="molecule type" value="Genomic_DNA"/>
</dbReference>
<organism evidence="1 2">
    <name type="scientific">Athelia psychrophila</name>
    <dbReference type="NCBI Taxonomy" id="1759441"/>
    <lineage>
        <taxon>Eukaryota</taxon>
        <taxon>Fungi</taxon>
        <taxon>Dikarya</taxon>
        <taxon>Basidiomycota</taxon>
        <taxon>Agaricomycotina</taxon>
        <taxon>Agaricomycetes</taxon>
        <taxon>Agaricomycetidae</taxon>
        <taxon>Atheliales</taxon>
        <taxon>Atheliaceae</taxon>
        <taxon>Athelia</taxon>
    </lineage>
</organism>
<sequence length="117" mass="13712">MVSRHRGAAGDCYRRLPEARHSRWCLNLYHFRPSLIRNRCYIEERGSDMGMESRLSSPSCTRPSDKVYFLLFTSIPLSKCLSIWQVMAEVNYRPFYRISIALLTSSVRVIVRQHPCL</sequence>
<reference evidence="1 2" key="1">
    <citation type="journal article" date="2016" name="Mol. Biol. Evol.">
        <title>Comparative Genomics of Early-Diverging Mushroom-Forming Fungi Provides Insights into the Origins of Lignocellulose Decay Capabilities.</title>
        <authorList>
            <person name="Nagy L.G."/>
            <person name="Riley R."/>
            <person name="Tritt A."/>
            <person name="Adam C."/>
            <person name="Daum C."/>
            <person name="Floudas D."/>
            <person name="Sun H."/>
            <person name="Yadav J.S."/>
            <person name="Pangilinan J."/>
            <person name="Larsson K.H."/>
            <person name="Matsuura K."/>
            <person name="Barry K."/>
            <person name="Labutti K."/>
            <person name="Kuo R."/>
            <person name="Ohm R.A."/>
            <person name="Bhattacharya S.S."/>
            <person name="Shirouzu T."/>
            <person name="Yoshinaga Y."/>
            <person name="Martin F.M."/>
            <person name="Grigoriev I.V."/>
            <person name="Hibbett D.S."/>
        </authorList>
    </citation>
    <scope>NUCLEOTIDE SEQUENCE [LARGE SCALE GENOMIC DNA]</scope>
    <source>
        <strain evidence="1 2">CBS 109695</strain>
    </source>
</reference>
<accession>A0A167VXU7</accession>
<dbReference type="Proteomes" id="UP000076532">
    <property type="component" value="Unassembled WGS sequence"/>
</dbReference>